<evidence type="ECO:0000256" key="1">
    <source>
        <dbReference type="ARBA" id="ARBA00009775"/>
    </source>
</evidence>
<organism evidence="13 14">
    <name type="scientific">Platanthera zijinensis</name>
    <dbReference type="NCBI Taxonomy" id="2320716"/>
    <lineage>
        <taxon>Eukaryota</taxon>
        <taxon>Viridiplantae</taxon>
        <taxon>Streptophyta</taxon>
        <taxon>Embryophyta</taxon>
        <taxon>Tracheophyta</taxon>
        <taxon>Spermatophyta</taxon>
        <taxon>Magnoliopsida</taxon>
        <taxon>Liliopsida</taxon>
        <taxon>Asparagales</taxon>
        <taxon>Orchidaceae</taxon>
        <taxon>Orchidoideae</taxon>
        <taxon>Orchideae</taxon>
        <taxon>Orchidinae</taxon>
        <taxon>Platanthera</taxon>
    </lineage>
</organism>
<keyword evidence="7 10" id="KW-0496">Mitochondrion</keyword>
<accession>A0AAP0BZ23</accession>
<comment type="similarity">
    <text evidence="1">Belongs to the class I-like SAM-binding methyltransferase superfamily. TRM5/TYW2 family.</text>
</comment>
<feature type="binding site" evidence="10">
    <location>
        <begin position="471"/>
        <end position="472"/>
    </location>
    <ligand>
        <name>S-adenosyl-L-methionine</name>
        <dbReference type="ChEBI" id="CHEBI:59789"/>
    </ligand>
</feature>
<feature type="region of interest" description="Disordered" evidence="11">
    <location>
        <begin position="42"/>
        <end position="66"/>
    </location>
</feature>
<evidence type="ECO:0000313" key="14">
    <source>
        <dbReference type="Proteomes" id="UP001418222"/>
    </source>
</evidence>
<dbReference type="GO" id="GO:0005759">
    <property type="term" value="C:mitochondrial matrix"/>
    <property type="evidence" value="ECO:0007669"/>
    <property type="project" value="UniProtKB-SubCell"/>
</dbReference>
<keyword evidence="6 10" id="KW-0819">tRNA processing</keyword>
<keyword evidence="3 10" id="KW-0489">Methyltransferase</keyword>
<comment type="function">
    <text evidence="10">Specifically methylates the N1 position of guanosine-37 in various cytoplasmic and mitochondrial tRNAs. Methylation is not dependent on the nature of the nucleoside 5' of the target nucleoside. This is the first step in the biosynthesis of wybutosine (yW), a modified base adjacent to the anticodon of tRNAs and required for accurate decoding.</text>
</comment>
<comment type="caution">
    <text evidence="13">The sequence shown here is derived from an EMBL/GenBank/DDBJ whole genome shotgun (WGS) entry which is preliminary data.</text>
</comment>
<keyword evidence="5 10" id="KW-0949">S-adenosyl-L-methionine</keyword>
<dbReference type="Gene3D" id="3.30.300.110">
    <property type="entry name" value="Met-10+ protein-like domains"/>
    <property type="match status" value="1"/>
</dbReference>
<dbReference type="Gene3D" id="3.40.50.150">
    <property type="entry name" value="Vaccinia Virus protein VP39"/>
    <property type="match status" value="1"/>
</dbReference>
<dbReference type="AlphaFoldDB" id="A0AAP0BZ23"/>
<dbReference type="CDD" id="cd02440">
    <property type="entry name" value="AdoMet_MTases"/>
    <property type="match status" value="1"/>
</dbReference>
<keyword evidence="4 10" id="KW-0808">Transferase</keyword>
<dbReference type="Pfam" id="PF02475">
    <property type="entry name" value="TRM5-TYW2_MTfase"/>
    <property type="match status" value="1"/>
</dbReference>
<reference evidence="13 14" key="1">
    <citation type="journal article" date="2022" name="Nat. Plants">
        <title>Genomes of leafy and leafless Platanthera orchids illuminate the evolution of mycoheterotrophy.</title>
        <authorList>
            <person name="Li M.H."/>
            <person name="Liu K.W."/>
            <person name="Li Z."/>
            <person name="Lu H.C."/>
            <person name="Ye Q.L."/>
            <person name="Zhang D."/>
            <person name="Wang J.Y."/>
            <person name="Li Y.F."/>
            <person name="Zhong Z.M."/>
            <person name="Liu X."/>
            <person name="Yu X."/>
            <person name="Liu D.K."/>
            <person name="Tu X.D."/>
            <person name="Liu B."/>
            <person name="Hao Y."/>
            <person name="Liao X.Y."/>
            <person name="Jiang Y.T."/>
            <person name="Sun W.H."/>
            <person name="Chen J."/>
            <person name="Chen Y.Q."/>
            <person name="Ai Y."/>
            <person name="Zhai J.W."/>
            <person name="Wu S.S."/>
            <person name="Zhou Z."/>
            <person name="Hsiao Y.Y."/>
            <person name="Wu W.L."/>
            <person name="Chen Y.Y."/>
            <person name="Lin Y.F."/>
            <person name="Hsu J.L."/>
            <person name="Li C.Y."/>
            <person name="Wang Z.W."/>
            <person name="Zhao X."/>
            <person name="Zhong W.Y."/>
            <person name="Ma X.K."/>
            <person name="Ma L."/>
            <person name="Huang J."/>
            <person name="Chen G.Z."/>
            <person name="Huang M.Z."/>
            <person name="Huang L."/>
            <person name="Peng D.H."/>
            <person name="Luo Y.B."/>
            <person name="Zou S.Q."/>
            <person name="Chen S.P."/>
            <person name="Lan S."/>
            <person name="Tsai W.C."/>
            <person name="Van de Peer Y."/>
            <person name="Liu Z.J."/>
        </authorList>
    </citation>
    <scope>NUCLEOTIDE SEQUENCE [LARGE SCALE GENOMIC DNA]</scope>
    <source>
        <strain evidence="13">Lor287</strain>
    </source>
</reference>
<dbReference type="PANTHER" id="PTHR23245:SF43">
    <property type="entry name" value="TRNA (GUANINE(37)-N1)-METHYLTRANSFERASE 2"/>
    <property type="match status" value="1"/>
</dbReference>
<dbReference type="PROSITE" id="PS51684">
    <property type="entry name" value="SAM_MT_TRM5_TYW2"/>
    <property type="match status" value="1"/>
</dbReference>
<sequence length="587" mass="65948">MSSLASPLRSHPLFPLSLSKRKPISTSSAKYLNVAPMLTPDSDHYGPSLRRGQPPTPFGTYGDDSDSDHCSSFDRSSFSRTFSVAALRVPVSDCSAIEDRLRGHLLNWPRVRNIARIPGDDIEPDIRNLLPNADGDGGQRLLSLARCPVSESDFQTEDLNPVLYRAKLAKEFNYRGFLKFRNLARISRPKKKKNAEGEGVRGNNRERKSDYTVVEVLGDEEEEDDDMSGLLGAGFRAGRWRGSTRLLLLDERHADRGFDDLPMAVKAVLKGGETPCKLPVPKLVRCQLTLFYNYWNMNEVLETLLPEGIVVPTGFETVGHIAHLNLSEEHLPYKNVIAQVVLDKNKPKIQTVVNKIDAIQTDYRTMELEVLAGNHSLVTTVTENGIKFQVDLDKVYWNSRLASERQRLVSCFASSDVVCDVFSGVGPITISAAKKVKYVYANDLNPSAVEYLVRNIVLNKMDRKIEVFNMDGRRFIKSLFSSQRSYPITKVVMNLPNDAAEFLAAFRGIFRSRSRADGCKLPQINVYGFSKAVDPEFDFHERINMALCETVVDIKIFRVRLVAPGKWMLCGSFTLPKSVAFAQESWE</sequence>
<dbReference type="InterPro" id="IPR056743">
    <property type="entry name" value="TRM5-TYW2-like_MTfase"/>
</dbReference>
<dbReference type="EMBL" id="JBBWWQ010000002">
    <property type="protein sequence ID" value="KAK8954951.1"/>
    <property type="molecule type" value="Genomic_DNA"/>
</dbReference>
<comment type="subunit">
    <text evidence="10">Monomer.</text>
</comment>
<dbReference type="FunFam" id="3.40.50.150:FF:000225">
    <property type="entry name" value="tRNA (guanine(37)-N1)-methyltransferase"/>
    <property type="match status" value="1"/>
</dbReference>
<keyword evidence="2 10" id="KW-0963">Cytoplasm</keyword>
<dbReference type="HAMAP" id="MF_03152">
    <property type="entry name" value="TRM5"/>
    <property type="match status" value="1"/>
</dbReference>
<evidence type="ECO:0000313" key="13">
    <source>
        <dbReference type="EMBL" id="KAK8954951.1"/>
    </source>
</evidence>
<evidence type="ECO:0000256" key="7">
    <source>
        <dbReference type="ARBA" id="ARBA00023128"/>
    </source>
</evidence>
<evidence type="ECO:0000256" key="3">
    <source>
        <dbReference type="ARBA" id="ARBA00022603"/>
    </source>
</evidence>
<feature type="domain" description="SAM-dependent methyltransferase TRM5/TYW2-type" evidence="12">
    <location>
        <begin position="315"/>
        <end position="577"/>
    </location>
</feature>
<evidence type="ECO:0000256" key="8">
    <source>
        <dbReference type="ARBA" id="ARBA00023242"/>
    </source>
</evidence>
<evidence type="ECO:0000256" key="11">
    <source>
        <dbReference type="SAM" id="MobiDB-lite"/>
    </source>
</evidence>
<evidence type="ECO:0000256" key="4">
    <source>
        <dbReference type="ARBA" id="ARBA00022679"/>
    </source>
</evidence>
<name>A0AAP0BZ23_9ASPA</name>
<evidence type="ECO:0000256" key="10">
    <source>
        <dbReference type="HAMAP-Rule" id="MF_03152"/>
    </source>
</evidence>
<comment type="catalytic activity">
    <reaction evidence="9 10">
        <text>guanosine(37) in tRNA + S-adenosyl-L-methionine = N(1)-methylguanosine(37) in tRNA + S-adenosyl-L-homocysteine + H(+)</text>
        <dbReference type="Rhea" id="RHEA:36899"/>
        <dbReference type="Rhea" id="RHEA-COMP:10145"/>
        <dbReference type="Rhea" id="RHEA-COMP:10147"/>
        <dbReference type="ChEBI" id="CHEBI:15378"/>
        <dbReference type="ChEBI" id="CHEBI:57856"/>
        <dbReference type="ChEBI" id="CHEBI:59789"/>
        <dbReference type="ChEBI" id="CHEBI:73542"/>
        <dbReference type="ChEBI" id="CHEBI:74269"/>
        <dbReference type="EC" id="2.1.1.228"/>
    </reaction>
</comment>
<dbReference type="FunFam" id="3.30.300.110:FF:000001">
    <property type="entry name" value="tRNA (guanine(37)-N1)-methyltransferase"/>
    <property type="match status" value="1"/>
</dbReference>
<evidence type="ECO:0000256" key="5">
    <source>
        <dbReference type="ARBA" id="ARBA00022691"/>
    </source>
</evidence>
<protein>
    <recommendedName>
        <fullName evidence="10">tRNA (guanine(37)-N1)-methyltransferase</fullName>
        <ecNumber evidence="10">2.1.1.228</ecNumber>
    </recommendedName>
    <alternativeName>
        <fullName evidence="10">M1G-methyltransferase</fullName>
    </alternativeName>
    <alternativeName>
        <fullName evidence="10">tRNA [GM37] methyltransferase</fullName>
    </alternativeName>
    <alternativeName>
        <fullName evidence="10">tRNA methyltransferase 5 homolog</fullName>
    </alternativeName>
</protein>
<dbReference type="SUPFAM" id="SSF53335">
    <property type="entry name" value="S-adenosyl-L-methionine-dependent methyltransferases"/>
    <property type="match status" value="1"/>
</dbReference>
<evidence type="ECO:0000256" key="2">
    <source>
        <dbReference type="ARBA" id="ARBA00022490"/>
    </source>
</evidence>
<dbReference type="InterPro" id="IPR025792">
    <property type="entry name" value="tRNA_Gua_MeTrfase_euk"/>
</dbReference>
<dbReference type="InterPro" id="IPR030382">
    <property type="entry name" value="MeTrfase_TRM5/TYW2"/>
</dbReference>
<dbReference type="GO" id="GO:0002939">
    <property type="term" value="P:tRNA N1-guanine methylation"/>
    <property type="evidence" value="ECO:0007669"/>
    <property type="project" value="TreeGrafter"/>
</dbReference>
<keyword evidence="14" id="KW-1185">Reference proteome</keyword>
<evidence type="ECO:0000259" key="12">
    <source>
        <dbReference type="PROSITE" id="PS51684"/>
    </source>
</evidence>
<dbReference type="EC" id="2.1.1.228" evidence="10"/>
<dbReference type="PANTHER" id="PTHR23245">
    <property type="entry name" value="TRNA METHYLTRANSFERASE"/>
    <property type="match status" value="1"/>
</dbReference>
<gene>
    <name evidence="13" type="ORF">KSP39_PZI001955</name>
</gene>
<dbReference type="GO" id="GO:0005634">
    <property type="term" value="C:nucleus"/>
    <property type="evidence" value="ECO:0007669"/>
    <property type="project" value="UniProtKB-SubCell"/>
</dbReference>
<proteinExistence type="inferred from homology"/>
<comment type="subcellular location">
    <subcellularLocation>
        <location evidence="10">Mitochondrion matrix</location>
    </subcellularLocation>
    <subcellularLocation>
        <location evidence="10">Nucleus</location>
    </subcellularLocation>
    <subcellularLocation>
        <location evidence="10">Cytoplasm</location>
    </subcellularLocation>
    <text evidence="10">Predominantly in the mitochondria and in the nucleus.</text>
</comment>
<dbReference type="InterPro" id="IPR056744">
    <property type="entry name" value="TRM5/TYW2-like_N"/>
</dbReference>
<evidence type="ECO:0000256" key="9">
    <source>
        <dbReference type="ARBA" id="ARBA00047783"/>
    </source>
</evidence>
<dbReference type="Proteomes" id="UP001418222">
    <property type="component" value="Unassembled WGS sequence"/>
</dbReference>
<feature type="binding site" evidence="10">
    <location>
        <position position="405"/>
    </location>
    <ligand>
        <name>S-adenosyl-L-methionine</name>
        <dbReference type="ChEBI" id="CHEBI:59789"/>
    </ligand>
</feature>
<dbReference type="GO" id="GO:0070901">
    <property type="term" value="P:mitochondrial tRNA methylation"/>
    <property type="evidence" value="ECO:0007669"/>
    <property type="project" value="UniProtKB-ARBA"/>
</dbReference>
<dbReference type="InterPro" id="IPR029063">
    <property type="entry name" value="SAM-dependent_MTases_sf"/>
</dbReference>
<keyword evidence="8 10" id="KW-0539">Nucleus</keyword>
<feature type="binding site" evidence="10">
    <location>
        <begin position="443"/>
        <end position="444"/>
    </location>
    <ligand>
        <name>S-adenosyl-L-methionine</name>
        <dbReference type="ChEBI" id="CHEBI:59789"/>
    </ligand>
</feature>
<dbReference type="GO" id="GO:0052906">
    <property type="term" value="F:tRNA (guanine(37)-N1)-methyltransferase activity"/>
    <property type="evidence" value="ECO:0007669"/>
    <property type="project" value="UniProtKB-UniRule"/>
</dbReference>
<evidence type="ECO:0000256" key="6">
    <source>
        <dbReference type="ARBA" id="ARBA00022694"/>
    </source>
</evidence>
<comment type="similarity">
    <text evidence="10">Belongs to the TRM5 / TYW2 family.</text>
</comment>
<feature type="binding site" evidence="10">
    <location>
        <position position="494"/>
    </location>
    <ligand>
        <name>S-adenosyl-L-methionine</name>
        <dbReference type="ChEBI" id="CHEBI:59789"/>
    </ligand>
</feature>
<dbReference type="Pfam" id="PF25133">
    <property type="entry name" value="TYW2_N_2"/>
    <property type="match status" value="1"/>
</dbReference>